<dbReference type="Gene3D" id="3.90.1200.10">
    <property type="match status" value="1"/>
</dbReference>
<evidence type="ECO:0000259" key="1">
    <source>
        <dbReference type="Pfam" id="PF01636"/>
    </source>
</evidence>
<dbReference type="SUPFAM" id="SSF56112">
    <property type="entry name" value="Protein kinase-like (PK-like)"/>
    <property type="match status" value="1"/>
</dbReference>
<gene>
    <name evidence="2" type="ORF">HQ497_14265</name>
</gene>
<organism evidence="2 3">
    <name type="scientific">SAR86 cluster bacterium</name>
    <dbReference type="NCBI Taxonomy" id="2030880"/>
    <lineage>
        <taxon>Bacteria</taxon>
        <taxon>Pseudomonadati</taxon>
        <taxon>Pseudomonadota</taxon>
        <taxon>Gammaproteobacteria</taxon>
        <taxon>SAR86 cluster</taxon>
    </lineage>
</organism>
<dbReference type="InterPro" id="IPR052898">
    <property type="entry name" value="ACAD10-like"/>
</dbReference>
<feature type="domain" description="Aminoglycoside phosphotransferase" evidence="1">
    <location>
        <begin position="42"/>
        <end position="289"/>
    </location>
</feature>
<name>A0A972W0U8_9GAMM</name>
<dbReference type="Gene3D" id="3.30.200.20">
    <property type="entry name" value="Phosphorylase Kinase, domain 1"/>
    <property type="match status" value="1"/>
</dbReference>
<dbReference type="PANTHER" id="PTHR47829">
    <property type="entry name" value="HYDROLASE, PUTATIVE (AFU_ORTHOLOGUE AFUA_1G12880)-RELATED"/>
    <property type="match status" value="1"/>
</dbReference>
<dbReference type="InterPro" id="IPR002575">
    <property type="entry name" value="Aminoglycoside_PTrfase"/>
</dbReference>
<dbReference type="InterPro" id="IPR041726">
    <property type="entry name" value="ACAD10_11_N"/>
</dbReference>
<sequence>MTDFSAEENTGTIPVQEKHQFDVAALQKFMEQQVEGYQGSLTVEEFAGGQSNPTYLLHGGGTQYVLRKKPSGELLKSAHAVDREYRVLTALQGADVPTAKTYAFCEDESILGTMFYIMEYLDGRVIWDSTAGPYSPVERGEIWDAANAAVAKLHSVDFNAVGLSEYGKHTDYIARQINRWSSQYEYTKTIENPYMDELIAYLPGNIPLDTSCTIVHGDLQIANMMMHKDKNEVIGILDWELSTLGSPLSDFAYMCRPYRDALRGADLKSLGIPSEEAFVEAYCRRTGRDGIDNWDYYLAFNMFRLAGILQGIAKRVLDGTAASKQAEAAGAGAYDMAKLAWAQIDKSVKLD</sequence>
<dbReference type="AlphaFoldDB" id="A0A972W0U8"/>
<evidence type="ECO:0000313" key="2">
    <source>
        <dbReference type="EMBL" id="NQV66522.1"/>
    </source>
</evidence>
<dbReference type="EMBL" id="JABMOJ010000533">
    <property type="protein sequence ID" value="NQV66522.1"/>
    <property type="molecule type" value="Genomic_DNA"/>
</dbReference>
<evidence type="ECO:0000313" key="3">
    <source>
        <dbReference type="Proteomes" id="UP000754644"/>
    </source>
</evidence>
<dbReference type="CDD" id="cd05154">
    <property type="entry name" value="ACAD10_11_N-like"/>
    <property type="match status" value="1"/>
</dbReference>
<reference evidence="2" key="1">
    <citation type="submission" date="2020-05" db="EMBL/GenBank/DDBJ databases">
        <title>Sulfur intermediates as new biogeochemical hubs in an aquatic model microbial ecosystem.</title>
        <authorList>
            <person name="Vigneron A."/>
        </authorList>
    </citation>
    <scope>NUCLEOTIDE SEQUENCE</scope>
    <source>
        <strain evidence="2">Bin.250</strain>
    </source>
</reference>
<accession>A0A972W0U8</accession>
<dbReference type="Pfam" id="PF01636">
    <property type="entry name" value="APH"/>
    <property type="match status" value="1"/>
</dbReference>
<dbReference type="InterPro" id="IPR011009">
    <property type="entry name" value="Kinase-like_dom_sf"/>
</dbReference>
<dbReference type="PANTHER" id="PTHR47829:SF3">
    <property type="entry name" value="AMINOGLYCOSIDE PHOSPHOTRANSFERASE DOMAIN-CONTAINING PROTEIN"/>
    <property type="match status" value="1"/>
</dbReference>
<comment type="caution">
    <text evidence="2">The sequence shown here is derived from an EMBL/GenBank/DDBJ whole genome shotgun (WGS) entry which is preliminary data.</text>
</comment>
<protein>
    <submittedName>
        <fullName evidence="2">Phosphotransferase family protein</fullName>
    </submittedName>
</protein>
<proteinExistence type="predicted"/>
<dbReference type="Proteomes" id="UP000754644">
    <property type="component" value="Unassembled WGS sequence"/>
</dbReference>